<evidence type="ECO:0000256" key="5">
    <source>
        <dbReference type="ARBA" id="ARBA00022729"/>
    </source>
</evidence>
<evidence type="ECO:0000256" key="6">
    <source>
        <dbReference type="ARBA" id="ARBA00023157"/>
    </source>
</evidence>
<keyword evidence="4 7" id="KW-0964">Secreted</keyword>
<dbReference type="GO" id="GO:0005199">
    <property type="term" value="F:structural constituent of cell wall"/>
    <property type="evidence" value="ECO:0007669"/>
    <property type="project" value="InterPro"/>
</dbReference>
<dbReference type="OrthoDB" id="4225815at2759"/>
<sequence length="109" mass="10850">MFAKLAIISTLAVLAVATPVPGDGAGQCNVGTLQCCDSVQSSDNPSVQNLLGLLGVALDGLTIPVGLTCDPISIIGLPGNNCAAQPVCCQNNNFNGLVALGCTPINANL</sequence>
<dbReference type="Proteomes" id="UP000217199">
    <property type="component" value="Unassembled WGS sequence"/>
</dbReference>
<dbReference type="STRING" id="2282107.A0A286UEA2"/>
<dbReference type="GO" id="GO:0009277">
    <property type="term" value="C:fungal-type cell wall"/>
    <property type="evidence" value="ECO:0007669"/>
    <property type="project" value="InterPro"/>
</dbReference>
<keyword evidence="6 7" id="KW-1015">Disulfide bond</keyword>
<dbReference type="Pfam" id="PF01185">
    <property type="entry name" value="Hydrophobin"/>
    <property type="match status" value="1"/>
</dbReference>
<feature type="signal peptide" evidence="7">
    <location>
        <begin position="1"/>
        <end position="17"/>
    </location>
</feature>
<keyword evidence="3 7" id="KW-0134">Cell wall</keyword>
<dbReference type="InterPro" id="IPR001338">
    <property type="entry name" value="Class_I_Hydrophobin"/>
</dbReference>
<evidence type="ECO:0000256" key="2">
    <source>
        <dbReference type="ARBA" id="ARBA00010446"/>
    </source>
</evidence>
<evidence type="ECO:0000313" key="9">
    <source>
        <dbReference type="Proteomes" id="UP000217199"/>
    </source>
</evidence>
<dbReference type="PROSITE" id="PS00956">
    <property type="entry name" value="HYDROPHOBIN"/>
    <property type="match status" value="1"/>
</dbReference>
<dbReference type="SMART" id="SM00075">
    <property type="entry name" value="HYDRO"/>
    <property type="match status" value="1"/>
</dbReference>
<name>A0A286UEA2_9AGAM</name>
<comment type="subcellular location">
    <subcellularLocation>
        <location evidence="1 7">Secreted</location>
        <location evidence="1 7">Cell wall</location>
    </subcellularLocation>
</comment>
<protein>
    <recommendedName>
        <fullName evidence="7">Hydrophobin</fullName>
    </recommendedName>
</protein>
<dbReference type="EMBL" id="NBII01000006">
    <property type="protein sequence ID" value="PAV17926.1"/>
    <property type="molecule type" value="Genomic_DNA"/>
</dbReference>
<proteinExistence type="inferred from homology"/>
<evidence type="ECO:0000256" key="7">
    <source>
        <dbReference type="RuleBase" id="RU365009"/>
    </source>
</evidence>
<evidence type="ECO:0000256" key="3">
    <source>
        <dbReference type="ARBA" id="ARBA00022512"/>
    </source>
</evidence>
<accession>A0A286UEA2</accession>
<gene>
    <name evidence="8" type="ORF">PNOK_0641200</name>
</gene>
<comment type="caution">
    <text evidence="8">The sequence shown here is derived from an EMBL/GenBank/DDBJ whole genome shotgun (WGS) entry which is preliminary data.</text>
</comment>
<dbReference type="InParanoid" id="A0A286UEA2"/>
<evidence type="ECO:0000256" key="4">
    <source>
        <dbReference type="ARBA" id="ARBA00022525"/>
    </source>
</evidence>
<evidence type="ECO:0000256" key="1">
    <source>
        <dbReference type="ARBA" id="ARBA00004191"/>
    </source>
</evidence>
<comment type="similarity">
    <text evidence="2 7">Belongs to the fungal hydrophobin family.</text>
</comment>
<keyword evidence="5 7" id="KW-0732">Signal</keyword>
<organism evidence="8 9">
    <name type="scientific">Pyrrhoderma noxium</name>
    <dbReference type="NCBI Taxonomy" id="2282107"/>
    <lineage>
        <taxon>Eukaryota</taxon>
        <taxon>Fungi</taxon>
        <taxon>Dikarya</taxon>
        <taxon>Basidiomycota</taxon>
        <taxon>Agaricomycotina</taxon>
        <taxon>Agaricomycetes</taxon>
        <taxon>Hymenochaetales</taxon>
        <taxon>Hymenochaetaceae</taxon>
        <taxon>Pyrrhoderma</taxon>
    </lineage>
</organism>
<dbReference type="AlphaFoldDB" id="A0A286UEA2"/>
<reference evidence="8 9" key="1">
    <citation type="journal article" date="2017" name="Mol. Ecol.">
        <title>Comparative and population genomic landscape of Phellinus noxius: A hypervariable fungus causing root rot in trees.</title>
        <authorList>
            <person name="Chung C.L."/>
            <person name="Lee T.J."/>
            <person name="Akiba M."/>
            <person name="Lee H.H."/>
            <person name="Kuo T.H."/>
            <person name="Liu D."/>
            <person name="Ke H.M."/>
            <person name="Yokoi T."/>
            <person name="Roa M.B."/>
            <person name="Lu M.J."/>
            <person name="Chang Y.Y."/>
            <person name="Ann P.J."/>
            <person name="Tsai J.N."/>
            <person name="Chen C.Y."/>
            <person name="Tzean S.S."/>
            <person name="Ota Y."/>
            <person name="Hattori T."/>
            <person name="Sahashi N."/>
            <person name="Liou R.F."/>
            <person name="Kikuchi T."/>
            <person name="Tsai I.J."/>
        </authorList>
    </citation>
    <scope>NUCLEOTIDE SEQUENCE [LARGE SCALE GENOMIC DNA]</scope>
    <source>
        <strain evidence="8 9">FFPRI411160</strain>
    </source>
</reference>
<evidence type="ECO:0000313" key="8">
    <source>
        <dbReference type="EMBL" id="PAV17926.1"/>
    </source>
</evidence>
<keyword evidence="9" id="KW-1185">Reference proteome</keyword>
<dbReference type="InterPro" id="IPR019778">
    <property type="entry name" value="Class_I_Hydrophobin_CS"/>
</dbReference>
<feature type="chain" id="PRO_5013988343" description="Hydrophobin" evidence="7">
    <location>
        <begin position="18"/>
        <end position="109"/>
    </location>
</feature>
<dbReference type="CDD" id="cd23507">
    <property type="entry name" value="hydrophobin_I"/>
    <property type="match status" value="1"/>
</dbReference>